<gene>
    <name evidence="5" type="ORF">KHLLAP_LOCUS2050</name>
</gene>
<proteinExistence type="predicted"/>
<reference evidence="5" key="1">
    <citation type="submission" date="2023-10" db="EMBL/GenBank/DDBJ databases">
        <authorList>
            <person name="Hackl T."/>
        </authorList>
    </citation>
    <scope>NUCLEOTIDE SEQUENCE</scope>
</reference>
<dbReference type="InterPro" id="IPR012677">
    <property type="entry name" value="Nucleotide-bd_a/b_plait_sf"/>
</dbReference>
<dbReference type="SMART" id="SM00360">
    <property type="entry name" value="RRM"/>
    <property type="match status" value="2"/>
</dbReference>
<protein>
    <submittedName>
        <fullName evidence="5">Uu.00g044350.m01.CDS01</fullName>
    </submittedName>
</protein>
<evidence type="ECO:0000313" key="5">
    <source>
        <dbReference type="EMBL" id="CAJ2501582.1"/>
    </source>
</evidence>
<feature type="region of interest" description="Disordered" evidence="3">
    <location>
        <begin position="1"/>
        <end position="221"/>
    </location>
</feature>
<dbReference type="InterPro" id="IPR035979">
    <property type="entry name" value="RBD_domain_sf"/>
</dbReference>
<evidence type="ECO:0000256" key="1">
    <source>
        <dbReference type="ARBA" id="ARBA00022884"/>
    </source>
</evidence>
<feature type="domain" description="RRM" evidence="4">
    <location>
        <begin position="229"/>
        <end position="307"/>
    </location>
</feature>
<organism evidence="5 6">
    <name type="scientific">Anthostomella pinea</name>
    <dbReference type="NCBI Taxonomy" id="933095"/>
    <lineage>
        <taxon>Eukaryota</taxon>
        <taxon>Fungi</taxon>
        <taxon>Dikarya</taxon>
        <taxon>Ascomycota</taxon>
        <taxon>Pezizomycotina</taxon>
        <taxon>Sordariomycetes</taxon>
        <taxon>Xylariomycetidae</taxon>
        <taxon>Xylariales</taxon>
        <taxon>Xylariaceae</taxon>
        <taxon>Anthostomella</taxon>
    </lineage>
</organism>
<feature type="compositionally biased region" description="Acidic residues" evidence="3">
    <location>
        <begin position="172"/>
        <end position="194"/>
    </location>
</feature>
<comment type="caution">
    <text evidence="5">The sequence shown here is derived from an EMBL/GenBank/DDBJ whole genome shotgun (WGS) entry which is preliminary data.</text>
</comment>
<dbReference type="PROSITE" id="PS50102">
    <property type="entry name" value="RRM"/>
    <property type="match status" value="2"/>
</dbReference>
<dbReference type="PANTHER" id="PTHR48027">
    <property type="entry name" value="HETEROGENEOUS NUCLEAR RIBONUCLEOPROTEIN 87F-RELATED"/>
    <property type="match status" value="1"/>
</dbReference>
<feature type="compositionally biased region" description="Basic and acidic residues" evidence="3">
    <location>
        <begin position="195"/>
        <end position="221"/>
    </location>
</feature>
<feature type="compositionally biased region" description="Acidic residues" evidence="3">
    <location>
        <begin position="78"/>
        <end position="89"/>
    </location>
</feature>
<feature type="compositionally biased region" description="Gly residues" evidence="3">
    <location>
        <begin position="425"/>
        <end position="477"/>
    </location>
</feature>
<dbReference type="Gene3D" id="3.30.70.330">
    <property type="match status" value="2"/>
</dbReference>
<dbReference type="InterPro" id="IPR052462">
    <property type="entry name" value="SLIRP/GR-RBP-like"/>
</dbReference>
<feature type="compositionally biased region" description="Basic and acidic residues" evidence="3">
    <location>
        <begin position="39"/>
        <end position="50"/>
    </location>
</feature>
<feature type="compositionally biased region" description="Low complexity" evidence="3">
    <location>
        <begin position="25"/>
        <end position="34"/>
    </location>
</feature>
<feature type="region of interest" description="Disordered" evidence="3">
    <location>
        <begin position="299"/>
        <end position="336"/>
    </location>
</feature>
<feature type="region of interest" description="Disordered" evidence="3">
    <location>
        <begin position="416"/>
        <end position="491"/>
    </location>
</feature>
<evidence type="ECO:0000313" key="6">
    <source>
        <dbReference type="Proteomes" id="UP001295740"/>
    </source>
</evidence>
<feature type="domain" description="RRM" evidence="4">
    <location>
        <begin position="336"/>
        <end position="418"/>
    </location>
</feature>
<sequence length="491" mass="51396">MGKVKQANGKAAKVKSTDSVKKAGVTKPVDSPKVSSKKAAKEVATKTSKKDLKKKKVESSSESDSDDSESDASASDASESDSGDSDSSEEEKPVAKKAAPKTNGKAAAKPATNGKAKVAAAESSDSSDSSDAEEDSDGSHDSEDEKEDATKKAKPAVAAGAKVKADAKADSSDDSEASEEDSDDSDDSSDESEAEVEKPEPSKKRKAEEEVETPFKKNKTEEASADEYVTLFVGNLGWGVDDDSLYETFKECADLVSARVVTDAAMQRSRGFGYVDFSNHEAAKAAFEKMQGYELEGRGLRLDPSLPRPARDDSTPNARANQRAQQHGDTVSPESDTLFVGNLPFEADEEMVSEFFNEVSEVQSLRLPTDQESGNRKGFGYVTFSSIEEAKKVFEAKNGGYIGEGRGSRAIRLDYAGARPPRDGNSGGRGGGFGRGGGGRGGGRGGFGDRGGRGGGRGRGGFGDRGGRGGGRGGFGASRGAPQFAGKKTTF</sequence>
<dbReference type="AlphaFoldDB" id="A0AAI8VBM5"/>
<name>A0AAI8VBM5_9PEZI</name>
<feature type="compositionally biased region" description="Basic and acidic residues" evidence="3">
    <location>
        <begin position="137"/>
        <end position="151"/>
    </location>
</feature>
<feature type="compositionally biased region" description="Acidic residues" evidence="3">
    <location>
        <begin position="61"/>
        <end position="70"/>
    </location>
</feature>
<accession>A0AAI8VBM5</accession>
<keyword evidence="1 2" id="KW-0694">RNA-binding</keyword>
<dbReference type="EMBL" id="CAUWAG010000003">
    <property type="protein sequence ID" value="CAJ2501582.1"/>
    <property type="molecule type" value="Genomic_DNA"/>
</dbReference>
<keyword evidence="6" id="KW-1185">Reference proteome</keyword>
<dbReference type="Pfam" id="PF00076">
    <property type="entry name" value="RRM_1"/>
    <property type="match status" value="2"/>
</dbReference>
<dbReference type="SUPFAM" id="SSF54928">
    <property type="entry name" value="RNA-binding domain, RBD"/>
    <property type="match status" value="2"/>
</dbReference>
<evidence type="ECO:0000259" key="4">
    <source>
        <dbReference type="PROSITE" id="PS50102"/>
    </source>
</evidence>
<feature type="compositionally biased region" description="Polar residues" evidence="3">
    <location>
        <begin position="315"/>
        <end position="335"/>
    </location>
</feature>
<dbReference type="Proteomes" id="UP001295740">
    <property type="component" value="Unassembled WGS sequence"/>
</dbReference>
<dbReference type="GO" id="GO:0003723">
    <property type="term" value="F:RNA binding"/>
    <property type="evidence" value="ECO:0007669"/>
    <property type="project" value="UniProtKB-UniRule"/>
</dbReference>
<evidence type="ECO:0000256" key="3">
    <source>
        <dbReference type="SAM" id="MobiDB-lite"/>
    </source>
</evidence>
<evidence type="ECO:0000256" key="2">
    <source>
        <dbReference type="PROSITE-ProRule" id="PRU00176"/>
    </source>
</evidence>
<dbReference type="InterPro" id="IPR000504">
    <property type="entry name" value="RRM_dom"/>
</dbReference>